<dbReference type="EMBL" id="FQYO01000003">
    <property type="protein sequence ID" value="SHI91162.1"/>
    <property type="molecule type" value="Genomic_DNA"/>
</dbReference>
<proteinExistence type="predicted"/>
<reference evidence="3 4" key="1">
    <citation type="submission" date="2016-11" db="EMBL/GenBank/DDBJ databases">
        <authorList>
            <person name="Jaros S."/>
            <person name="Januszkiewicz K."/>
            <person name="Wedrychowicz H."/>
        </authorList>
    </citation>
    <scope>NUCLEOTIDE SEQUENCE [LARGE SCALE GENOMIC DNA]</scope>
    <source>
        <strain evidence="3 4">DSM 100565</strain>
    </source>
</reference>
<protein>
    <submittedName>
        <fullName evidence="3">Putative phage tail protein</fullName>
    </submittedName>
</protein>
<feature type="chain" id="PRO_5012274337" evidence="1">
    <location>
        <begin position="21"/>
        <end position="1025"/>
    </location>
</feature>
<dbReference type="Pfam" id="PF13550">
    <property type="entry name" value="Phage-tail_3"/>
    <property type="match status" value="1"/>
</dbReference>
<dbReference type="SUPFAM" id="SSF49265">
    <property type="entry name" value="Fibronectin type III"/>
    <property type="match status" value="1"/>
</dbReference>
<dbReference type="InterPro" id="IPR032876">
    <property type="entry name" value="J_dom"/>
</dbReference>
<keyword evidence="4" id="KW-1185">Reference proteome</keyword>
<organism evidence="3 4">
    <name type="scientific">Wenxinia saemankumensis</name>
    <dbReference type="NCBI Taxonomy" id="1447782"/>
    <lineage>
        <taxon>Bacteria</taxon>
        <taxon>Pseudomonadati</taxon>
        <taxon>Pseudomonadota</taxon>
        <taxon>Alphaproteobacteria</taxon>
        <taxon>Rhodobacterales</taxon>
        <taxon>Roseobacteraceae</taxon>
        <taxon>Wenxinia</taxon>
    </lineage>
</organism>
<dbReference type="AlphaFoldDB" id="A0A1M6F0E3"/>
<dbReference type="PROSITE" id="PS50853">
    <property type="entry name" value="FN3"/>
    <property type="match status" value="1"/>
</dbReference>
<evidence type="ECO:0000313" key="3">
    <source>
        <dbReference type="EMBL" id="SHI91162.1"/>
    </source>
</evidence>
<dbReference type="STRING" id="1447782.SAMN05444417_2282"/>
<accession>A0A1M6F0E3</accession>
<evidence type="ECO:0000313" key="4">
    <source>
        <dbReference type="Proteomes" id="UP000184292"/>
    </source>
</evidence>
<dbReference type="CDD" id="cd00063">
    <property type="entry name" value="FN3"/>
    <property type="match status" value="1"/>
</dbReference>
<evidence type="ECO:0000259" key="2">
    <source>
        <dbReference type="PROSITE" id="PS50853"/>
    </source>
</evidence>
<sequence>MIVLALAVGILLATALPAAADPATMIISAVGATGWLAAGIRIAVGVGLSLLGNALQRKSQRDQSSPGIRTEVTLAGDTTPQSFVLGTCATAGHLVAPFYATSSGGGFKNTDRYAIVGLGDLPITGFSRFWVNGTSFTPGSSLVDVSPADDGAWWPNAESRANFRGDGDFPTMNMWFFDGTQTAAFQRLVDRFGDHDERPWTSAMVGRNIPYAVFRYEYDPEFWRGEPEILIEVQGIKLYDPRTGQTAFTENPVVMVWNILRGIDLPGGGTYGLDVDDADLPAAVWEAAMDACDQDVGGNARFRAGYEVYMATAEHGGEAPLDVIDKLLDVCLGEVVDAGGQWLIRIGEPGLAAAMISDEDVLRSKPQELDPFRGLSETFNAVTATYPDADQLWQPVEAPIRIDAAAEAADGERLVAHLDLPACPHSGQVQRLQRAYLKDARRMRRHTITLPPDYGYLMPLDTLEWTSARNGYIAKLFEVGEIATDPRTLCVTLSLREVDPDDYDWQSGFALPTDAPSSEAVIAGKQTLPGLIVEPCSSVDAGGTQRRAGIRIRWTPPLPGVRGVSWEVRLAADDTMILEGSTADVSTGRATLYDGLLPGTDYEVRVDGQSRLIAPSSWIPVTTPDARIRTEDIGLGAIIRDRIADGAVNTAKFAQGIEPVGLVTSGSLPTTKSTQVIFYEGSLYRWNGASYVKSVASADIAGQVQAAQIAGLEASKITGKLTDAQLDAIAAAKLTGQITETQITNGAISTPKLAAGAVVAAKIAAEAVVAEKIAAEAITSEKIRAGAVETAKLAAGAVEASKIAAGAVVAEKIGAGAVEADKIAANAIIAGKIAAGAVSTSELAAGAVSTAKLAAGAVTAQKITVADLAALGIKVVTADIVDAAVDTLKLAGKAVTVPSYAYALEKIDIDDGNWQTISRLFVDRRGFATSLGFSFTLDGHGFSVVDLGLFRRPRGTSVGSEVEIKRFTVNTGPNGRMDHRTILSADLQPAVEKTVFRVKARLANIGGNNRANIWRRYFHAVQYQR</sequence>
<dbReference type="Proteomes" id="UP000184292">
    <property type="component" value="Unassembled WGS sequence"/>
</dbReference>
<dbReference type="InterPro" id="IPR036116">
    <property type="entry name" value="FN3_sf"/>
</dbReference>
<dbReference type="OrthoDB" id="7822067at2"/>
<name>A0A1M6F0E3_9RHOB</name>
<dbReference type="RefSeq" id="WP_073330080.1">
    <property type="nucleotide sequence ID" value="NZ_FQYO01000003.1"/>
</dbReference>
<dbReference type="InterPro" id="IPR003961">
    <property type="entry name" value="FN3_dom"/>
</dbReference>
<keyword evidence="1" id="KW-0732">Signal</keyword>
<evidence type="ECO:0000256" key="1">
    <source>
        <dbReference type="SAM" id="SignalP"/>
    </source>
</evidence>
<feature type="domain" description="Fibronectin type-III" evidence="2">
    <location>
        <begin position="535"/>
        <end position="626"/>
    </location>
</feature>
<gene>
    <name evidence="3" type="ORF">SAMN05444417_2282</name>
</gene>
<feature type="signal peptide" evidence="1">
    <location>
        <begin position="1"/>
        <end position="20"/>
    </location>
</feature>